<dbReference type="Proteomes" id="UP001488805">
    <property type="component" value="Unassembled WGS sequence"/>
</dbReference>
<dbReference type="EMBL" id="JBCEZU010000111">
    <property type="protein sequence ID" value="KAK9529046.1"/>
    <property type="molecule type" value="Genomic_DNA"/>
</dbReference>
<keyword evidence="4" id="KW-0862">Zinc</keyword>
<evidence type="ECO:0000256" key="5">
    <source>
        <dbReference type="ARBA" id="ARBA00022859"/>
    </source>
</evidence>
<evidence type="ECO:0000259" key="11">
    <source>
        <dbReference type="PROSITE" id="PS50188"/>
    </source>
</evidence>
<keyword evidence="13" id="KW-1185">Reference proteome</keyword>
<dbReference type="SMART" id="SM00184">
    <property type="entry name" value="RING"/>
    <property type="match status" value="1"/>
</dbReference>
<dbReference type="Pfam" id="PF13765">
    <property type="entry name" value="PRY"/>
    <property type="match status" value="1"/>
</dbReference>
<dbReference type="PROSITE" id="PS00518">
    <property type="entry name" value="ZF_RING_1"/>
    <property type="match status" value="1"/>
</dbReference>
<dbReference type="SMART" id="SM00336">
    <property type="entry name" value="BBOX"/>
    <property type="match status" value="1"/>
</dbReference>
<dbReference type="SMART" id="SM00589">
    <property type="entry name" value="PRY"/>
    <property type="match status" value="1"/>
</dbReference>
<feature type="compositionally biased region" description="Acidic residues" evidence="8">
    <location>
        <begin position="356"/>
        <end position="365"/>
    </location>
</feature>
<dbReference type="InterPro" id="IPR003879">
    <property type="entry name" value="Butyrophylin_SPRY"/>
</dbReference>
<dbReference type="Pfam" id="PF15227">
    <property type="entry name" value="zf-C3HC4_4"/>
    <property type="match status" value="1"/>
</dbReference>
<dbReference type="Gene3D" id="3.30.160.60">
    <property type="entry name" value="Classic Zinc Finger"/>
    <property type="match status" value="1"/>
</dbReference>
<dbReference type="SMART" id="SM00449">
    <property type="entry name" value="SPRY"/>
    <property type="match status" value="1"/>
</dbReference>
<reference evidence="12 13" key="1">
    <citation type="journal article" date="2024" name="Genome Biol. Evol.">
        <title>Chromosome-level genome assembly of the viviparous eelpout Zoarces viviparus.</title>
        <authorList>
            <person name="Fuhrmann N."/>
            <person name="Brasseur M.V."/>
            <person name="Bakowski C.E."/>
            <person name="Podsiadlowski L."/>
            <person name="Prost S."/>
            <person name="Krehenwinkel H."/>
            <person name="Mayer C."/>
        </authorList>
    </citation>
    <scope>NUCLEOTIDE SEQUENCE [LARGE SCALE GENOMIC DNA]</scope>
    <source>
        <strain evidence="12">NO-MEL_2022_Ind0_liver</strain>
    </source>
</reference>
<dbReference type="Pfam" id="PF00622">
    <property type="entry name" value="SPRY"/>
    <property type="match status" value="1"/>
</dbReference>
<dbReference type="Pfam" id="PF00643">
    <property type="entry name" value="zf-B_box"/>
    <property type="match status" value="1"/>
</dbReference>
<evidence type="ECO:0000259" key="10">
    <source>
        <dbReference type="PROSITE" id="PS50119"/>
    </source>
</evidence>
<evidence type="ECO:0000256" key="4">
    <source>
        <dbReference type="ARBA" id="ARBA00022833"/>
    </source>
</evidence>
<evidence type="ECO:0000256" key="3">
    <source>
        <dbReference type="ARBA" id="ARBA00022771"/>
    </source>
</evidence>
<gene>
    <name evidence="12" type="ORF">VZT92_013163</name>
</gene>
<feature type="domain" description="B box-type" evidence="10">
    <location>
        <begin position="136"/>
        <end position="176"/>
    </location>
</feature>
<evidence type="ECO:0000259" key="9">
    <source>
        <dbReference type="PROSITE" id="PS50089"/>
    </source>
</evidence>
<evidence type="ECO:0000313" key="13">
    <source>
        <dbReference type="Proteomes" id="UP001488805"/>
    </source>
</evidence>
<accession>A0AAW1F3D3</accession>
<dbReference type="PRINTS" id="PR01407">
    <property type="entry name" value="BUTYPHLNCDUF"/>
</dbReference>
<feature type="compositionally biased region" description="Polar residues" evidence="8">
    <location>
        <begin position="370"/>
        <end position="384"/>
    </location>
</feature>
<dbReference type="InterPro" id="IPR013083">
    <property type="entry name" value="Znf_RING/FYVE/PHD"/>
</dbReference>
<dbReference type="SUPFAM" id="SSF57850">
    <property type="entry name" value="RING/U-box"/>
    <property type="match status" value="1"/>
</dbReference>
<dbReference type="GO" id="GO:0008270">
    <property type="term" value="F:zinc ion binding"/>
    <property type="evidence" value="ECO:0007669"/>
    <property type="project" value="UniProtKB-KW"/>
</dbReference>
<feature type="domain" description="RING-type" evidence="9">
    <location>
        <begin position="38"/>
        <end position="81"/>
    </location>
</feature>
<comment type="caution">
    <text evidence="12">The sequence shown here is derived from an EMBL/GenBank/DDBJ whole genome shotgun (WGS) entry which is preliminary data.</text>
</comment>
<keyword evidence="7" id="KW-0175">Coiled coil</keyword>
<dbReference type="PROSITE" id="PS50119">
    <property type="entry name" value="ZF_BBOX"/>
    <property type="match status" value="1"/>
</dbReference>
<dbReference type="AlphaFoldDB" id="A0AAW1F3D3"/>
<dbReference type="InterPro" id="IPR013320">
    <property type="entry name" value="ConA-like_dom_sf"/>
</dbReference>
<dbReference type="SUPFAM" id="SSF57845">
    <property type="entry name" value="B-box zinc-binding domain"/>
    <property type="match status" value="1"/>
</dbReference>
<evidence type="ECO:0000313" key="12">
    <source>
        <dbReference type="EMBL" id="KAK9529046.1"/>
    </source>
</evidence>
<name>A0AAW1F3D3_ZOAVI</name>
<dbReference type="InterPro" id="IPR051051">
    <property type="entry name" value="E3_ubiq-ligase_TRIM/RNF"/>
</dbReference>
<evidence type="ECO:0000256" key="2">
    <source>
        <dbReference type="ARBA" id="ARBA00022723"/>
    </source>
</evidence>
<evidence type="ECO:0000256" key="8">
    <source>
        <dbReference type="SAM" id="MobiDB-lite"/>
    </source>
</evidence>
<dbReference type="Pfam" id="PF25600">
    <property type="entry name" value="TRIM_CC"/>
    <property type="match status" value="1"/>
</dbReference>
<dbReference type="CDD" id="cd19769">
    <property type="entry name" value="Bbox2_TRIM16-like"/>
    <property type="match status" value="1"/>
</dbReference>
<evidence type="ECO:0000256" key="1">
    <source>
        <dbReference type="ARBA" id="ARBA00022588"/>
    </source>
</evidence>
<dbReference type="InterPro" id="IPR043136">
    <property type="entry name" value="B30.2/SPRY_sf"/>
</dbReference>
<dbReference type="PROSITE" id="PS50188">
    <property type="entry name" value="B302_SPRY"/>
    <property type="match status" value="1"/>
</dbReference>
<feature type="region of interest" description="Disordered" evidence="8">
    <location>
        <begin position="107"/>
        <end position="128"/>
    </location>
</feature>
<evidence type="ECO:0000256" key="6">
    <source>
        <dbReference type="PROSITE-ProRule" id="PRU00024"/>
    </source>
</evidence>
<sequence>MCRSLLCVPLTCYRSRPPCLHSSIAESRITLKTSRLCCPVCGELLRNPATISCGHSFCTRCIHHRLDCDERNHRACSCPECGHKFPSRPEPIKNTTLADLVRDMERRGAKRKDSGPSVQTPKRAPWSCVETRRASPGSDVCATHSRPLDSYCCTDEQIICALCASADHTGHTFGSVREERRRKQTELRDIQTKSKQILQEQEKKCMNMVKTLKQIQEEKGRETQDYCESVLAGIIDSLQRHYMSVKELIRGHEKEAAAQVQSSLQTLQVKMEEMKKRDAELDRLAQTDSDVHFLQDWPSMQRLCKKDHLHEDSEDPLLPFEITKTAIDQLGEQLEEFCDRKFASLSQTADGGVQQESEEESEEDDMQQRCEASNTQSHGLSGVNNMTEHNVEPKTRAEFLQYACCLSLDPTTAHEDLVISAGDKEVRLSPSEFKSQAVRNPKRFTWRRQVLCREGLQAERCYYEIEVEGDKAEIALAYEGIDRKSSTPRSAFGANANSWSLDRAAHYSVSHRANSIQLKTCPSKHRLGVYLNFREGALSFYEVSDTMMFLYKVESEFTEPLYPGFWLGEKCCIRICDLTRDGL</sequence>
<dbReference type="SUPFAM" id="SSF49899">
    <property type="entry name" value="Concanavalin A-like lectins/glucanases"/>
    <property type="match status" value="1"/>
</dbReference>
<keyword evidence="1" id="KW-0399">Innate immunity</keyword>
<dbReference type="PANTHER" id="PTHR25465:SF14">
    <property type="entry name" value="E3 UBIQUITIN-PROTEIN LIGASE TRIM65"/>
    <property type="match status" value="1"/>
</dbReference>
<evidence type="ECO:0000256" key="7">
    <source>
        <dbReference type="SAM" id="Coils"/>
    </source>
</evidence>
<dbReference type="InterPro" id="IPR000315">
    <property type="entry name" value="Znf_B-box"/>
</dbReference>
<dbReference type="GO" id="GO:0045087">
    <property type="term" value="P:innate immune response"/>
    <property type="evidence" value="ECO:0007669"/>
    <property type="project" value="UniProtKB-KW"/>
</dbReference>
<dbReference type="PANTHER" id="PTHR25465">
    <property type="entry name" value="B-BOX DOMAIN CONTAINING"/>
    <property type="match status" value="1"/>
</dbReference>
<feature type="region of interest" description="Disordered" evidence="8">
    <location>
        <begin position="348"/>
        <end position="384"/>
    </location>
</feature>
<dbReference type="InterPro" id="IPR001870">
    <property type="entry name" value="B30.2/SPRY"/>
</dbReference>
<dbReference type="Gene3D" id="2.60.120.920">
    <property type="match status" value="1"/>
</dbReference>
<organism evidence="12 13">
    <name type="scientific">Zoarces viviparus</name>
    <name type="common">Viviparous eelpout</name>
    <name type="synonym">Blennius viviparus</name>
    <dbReference type="NCBI Taxonomy" id="48416"/>
    <lineage>
        <taxon>Eukaryota</taxon>
        <taxon>Metazoa</taxon>
        <taxon>Chordata</taxon>
        <taxon>Craniata</taxon>
        <taxon>Vertebrata</taxon>
        <taxon>Euteleostomi</taxon>
        <taxon>Actinopterygii</taxon>
        <taxon>Neopterygii</taxon>
        <taxon>Teleostei</taxon>
        <taxon>Neoteleostei</taxon>
        <taxon>Acanthomorphata</taxon>
        <taxon>Eupercaria</taxon>
        <taxon>Perciformes</taxon>
        <taxon>Cottioidei</taxon>
        <taxon>Zoarcales</taxon>
        <taxon>Zoarcidae</taxon>
        <taxon>Zoarcinae</taxon>
        <taxon>Zoarces</taxon>
    </lineage>
</organism>
<dbReference type="InterPro" id="IPR006574">
    <property type="entry name" value="PRY"/>
</dbReference>
<dbReference type="InterPro" id="IPR001841">
    <property type="entry name" value="Znf_RING"/>
</dbReference>
<keyword evidence="2" id="KW-0479">Metal-binding</keyword>
<proteinExistence type="predicted"/>
<dbReference type="InterPro" id="IPR017907">
    <property type="entry name" value="Znf_RING_CS"/>
</dbReference>
<dbReference type="Gene3D" id="3.30.40.10">
    <property type="entry name" value="Zinc/RING finger domain, C3HC4 (zinc finger)"/>
    <property type="match status" value="1"/>
</dbReference>
<protein>
    <recommendedName>
        <fullName evidence="14">Tripartite motif-containing protein 16-like</fullName>
    </recommendedName>
</protein>
<dbReference type="GO" id="GO:0005737">
    <property type="term" value="C:cytoplasm"/>
    <property type="evidence" value="ECO:0007669"/>
    <property type="project" value="UniProtKB-ARBA"/>
</dbReference>
<feature type="coiled-coil region" evidence="7">
    <location>
        <begin position="198"/>
        <end position="284"/>
    </location>
</feature>
<dbReference type="InterPro" id="IPR058030">
    <property type="entry name" value="TRIM8/14/16/25/29/45/65_CC"/>
</dbReference>
<keyword evidence="3 6" id="KW-0863">Zinc-finger</keyword>
<dbReference type="PROSITE" id="PS50089">
    <property type="entry name" value="ZF_RING_2"/>
    <property type="match status" value="1"/>
</dbReference>
<keyword evidence="5" id="KW-0391">Immunity</keyword>
<evidence type="ECO:0008006" key="14">
    <source>
        <dbReference type="Google" id="ProtNLM"/>
    </source>
</evidence>
<feature type="domain" description="B30.2/SPRY" evidence="11">
    <location>
        <begin position="386"/>
        <end position="583"/>
    </location>
</feature>
<dbReference type="InterPro" id="IPR003877">
    <property type="entry name" value="SPRY_dom"/>
</dbReference>